<organism evidence="1 2">
    <name type="scientific">Belliella aquatica</name>
    <dbReference type="NCBI Taxonomy" id="1323734"/>
    <lineage>
        <taxon>Bacteria</taxon>
        <taxon>Pseudomonadati</taxon>
        <taxon>Bacteroidota</taxon>
        <taxon>Cytophagia</taxon>
        <taxon>Cytophagales</taxon>
        <taxon>Cyclobacteriaceae</taxon>
        <taxon>Belliella</taxon>
    </lineage>
</organism>
<sequence length="280" mass="32746">MDINPNTYRYKSQYEEIFSCAFRHEFYPDQICTDLIIEPNFSSRLLIKNYKLIFKPFVGGFSLAANKENSYNNAVFGDSFDLDFEFRFKSPYFFSFTSLNINPEVKYFLNDDFETFIHFSENLQVSDNSLDKPGLAGILRLKHTNEFAILPRLKDGVSDYQIRNKVVLMKTRLVKIVFICYSSLGNLEQFDGLQIKNEGEFKGKVSFENLEVVETTSGFLAYKFISKELVPMKSFWNGYFVLERSNQLGTYKKSLPNPRPQSIKFDEHHNTYISENYVKL</sequence>
<comment type="caution">
    <text evidence="1">The sequence shown here is derived from an EMBL/GenBank/DDBJ whole genome shotgun (WGS) entry which is preliminary data.</text>
</comment>
<protein>
    <submittedName>
        <fullName evidence="1">Uncharacterized protein</fullName>
    </submittedName>
</protein>
<evidence type="ECO:0000313" key="2">
    <source>
        <dbReference type="Proteomes" id="UP000635885"/>
    </source>
</evidence>
<gene>
    <name evidence="1" type="ORF">GCM10010993_15800</name>
</gene>
<dbReference type="Proteomes" id="UP000635885">
    <property type="component" value="Unassembled WGS sequence"/>
</dbReference>
<proteinExistence type="predicted"/>
<accession>A0ABQ1MB32</accession>
<dbReference type="RefSeq" id="WP_188441489.1">
    <property type="nucleotide sequence ID" value="NZ_BMFD01000004.1"/>
</dbReference>
<name>A0ABQ1MB32_9BACT</name>
<dbReference type="EMBL" id="BMFD01000004">
    <property type="protein sequence ID" value="GGC37766.1"/>
    <property type="molecule type" value="Genomic_DNA"/>
</dbReference>
<reference evidence="2" key="1">
    <citation type="journal article" date="2019" name="Int. J. Syst. Evol. Microbiol.">
        <title>The Global Catalogue of Microorganisms (GCM) 10K type strain sequencing project: providing services to taxonomists for standard genome sequencing and annotation.</title>
        <authorList>
            <consortium name="The Broad Institute Genomics Platform"/>
            <consortium name="The Broad Institute Genome Sequencing Center for Infectious Disease"/>
            <person name="Wu L."/>
            <person name="Ma J."/>
        </authorList>
    </citation>
    <scope>NUCLEOTIDE SEQUENCE [LARGE SCALE GENOMIC DNA]</scope>
    <source>
        <strain evidence="2">CGMCC 1.12479</strain>
    </source>
</reference>
<keyword evidence="2" id="KW-1185">Reference proteome</keyword>
<evidence type="ECO:0000313" key="1">
    <source>
        <dbReference type="EMBL" id="GGC37766.1"/>
    </source>
</evidence>